<keyword evidence="7" id="KW-0812">Transmembrane</keyword>
<evidence type="ECO:0000313" key="18">
    <source>
        <dbReference type="Proteomes" id="UP000887159"/>
    </source>
</evidence>
<evidence type="ECO:0000256" key="3">
    <source>
        <dbReference type="ARBA" id="ARBA00008915"/>
    </source>
</evidence>
<evidence type="ECO:0000256" key="10">
    <source>
        <dbReference type="ARBA" id="ARBA00022982"/>
    </source>
</evidence>
<comment type="function">
    <text evidence="1">Accessory subunit of the mitochondrial membrane respiratory chain NADH dehydrogenase (Complex I), that is believed not to be involved in catalysis. Complex I functions in the transfer of electrons from NADH to the respiratory chain. The immediate electron acceptor for the enzyme is believed to be ubiquinone.</text>
</comment>
<keyword evidence="12" id="KW-0496">Mitochondrion</keyword>
<dbReference type="GO" id="GO:0005743">
    <property type="term" value="C:mitochondrial inner membrane"/>
    <property type="evidence" value="ECO:0007669"/>
    <property type="project" value="UniProtKB-SubCell"/>
</dbReference>
<evidence type="ECO:0000256" key="15">
    <source>
        <dbReference type="ARBA" id="ARBA00031387"/>
    </source>
</evidence>
<keyword evidence="9" id="KW-0809">Transit peptide</keyword>
<sequence length="110" mass="12527">MCTFDTKSLAASTARFFQFQRYAATLCQFLILRVFKSFSTSSIHLVGGLPLVQDPIGFLNVGKDWISREAYLEMHRREKLGLPVVDKNYIDPEKIELPSDEELGDTDIII</sequence>
<evidence type="ECO:0000256" key="4">
    <source>
        <dbReference type="ARBA" id="ARBA00018632"/>
    </source>
</evidence>
<evidence type="ECO:0000256" key="9">
    <source>
        <dbReference type="ARBA" id="ARBA00022946"/>
    </source>
</evidence>
<dbReference type="Proteomes" id="UP000887159">
    <property type="component" value="Unassembled WGS sequence"/>
</dbReference>
<comment type="caution">
    <text evidence="17">The sequence shown here is derived from an EMBL/GenBank/DDBJ whole genome shotgun (WGS) entry which is preliminary data.</text>
</comment>
<comment type="subcellular location">
    <subcellularLocation>
        <location evidence="2">Mitochondrion inner membrane</location>
        <topology evidence="2">Single-pass membrane protein</topology>
    </subcellularLocation>
</comment>
<dbReference type="PANTHER" id="PTHR13327">
    <property type="entry name" value="NADH-UBIQUINONE OXIDOREDUCTASE ESSS SUBUNIT, MITOCHONDRIAL PRECURSOR"/>
    <property type="match status" value="1"/>
</dbReference>
<dbReference type="AlphaFoldDB" id="A0A8X6S7L6"/>
<reference evidence="17" key="1">
    <citation type="submission" date="2020-08" db="EMBL/GenBank/DDBJ databases">
        <title>Multicomponent nature underlies the extraordinary mechanical properties of spider dragline silk.</title>
        <authorList>
            <person name="Kono N."/>
            <person name="Nakamura H."/>
            <person name="Mori M."/>
            <person name="Yoshida Y."/>
            <person name="Ohtoshi R."/>
            <person name="Malay A.D."/>
            <person name="Moran D.A.P."/>
            <person name="Tomita M."/>
            <person name="Numata K."/>
            <person name="Arakawa K."/>
        </authorList>
    </citation>
    <scope>NUCLEOTIDE SEQUENCE</scope>
</reference>
<evidence type="ECO:0000256" key="6">
    <source>
        <dbReference type="ARBA" id="ARBA00022660"/>
    </source>
</evidence>
<dbReference type="PANTHER" id="PTHR13327:SF0">
    <property type="entry name" value="NADH DEHYDROGENASE [UBIQUINONE] 1 BETA SUBCOMPLEX SUBUNIT 11, MITOCHONDRIAL"/>
    <property type="match status" value="1"/>
</dbReference>
<protein>
    <recommendedName>
        <fullName evidence="4">NADH dehydrogenase [ubiquinone] 1 beta subcomplex subunit 11, mitochondrial</fullName>
    </recommendedName>
    <alternativeName>
        <fullName evidence="15">Complex I-ESSS</fullName>
    </alternativeName>
    <alternativeName>
        <fullName evidence="14">NADH-ubiquinone oxidoreductase ESSS subunit</fullName>
    </alternativeName>
</protein>
<proteinExistence type="inferred from homology"/>
<dbReference type="InterPro" id="IPR019329">
    <property type="entry name" value="NADH_UbQ_OxRdtase_ESSS_su"/>
</dbReference>
<comment type="subunit">
    <text evidence="16">Complex I is composed of 45 different subunits. Interacts with BCAP31.</text>
</comment>
<evidence type="ECO:0000256" key="11">
    <source>
        <dbReference type="ARBA" id="ARBA00022989"/>
    </source>
</evidence>
<evidence type="ECO:0000256" key="8">
    <source>
        <dbReference type="ARBA" id="ARBA00022792"/>
    </source>
</evidence>
<dbReference type="EMBL" id="BMAU01021232">
    <property type="protein sequence ID" value="GFY01953.1"/>
    <property type="molecule type" value="Genomic_DNA"/>
</dbReference>
<evidence type="ECO:0000256" key="2">
    <source>
        <dbReference type="ARBA" id="ARBA00004434"/>
    </source>
</evidence>
<evidence type="ECO:0000256" key="14">
    <source>
        <dbReference type="ARBA" id="ARBA00030753"/>
    </source>
</evidence>
<keyword evidence="13" id="KW-0472">Membrane</keyword>
<evidence type="ECO:0000256" key="13">
    <source>
        <dbReference type="ARBA" id="ARBA00023136"/>
    </source>
</evidence>
<evidence type="ECO:0000313" key="17">
    <source>
        <dbReference type="EMBL" id="GFY01953.1"/>
    </source>
</evidence>
<comment type="similarity">
    <text evidence="3">Belongs to the complex I NDUFB11 subunit family.</text>
</comment>
<name>A0A8X6S7L6_TRICX</name>
<keyword evidence="10" id="KW-0249">Electron transport</keyword>
<gene>
    <name evidence="17" type="ORF">TNCV_5098141</name>
</gene>
<keyword evidence="11" id="KW-1133">Transmembrane helix</keyword>
<keyword evidence="8" id="KW-0999">Mitochondrion inner membrane</keyword>
<keyword evidence="5" id="KW-0813">Transport</keyword>
<organism evidence="17 18">
    <name type="scientific">Trichonephila clavipes</name>
    <name type="common">Golden silk orbweaver</name>
    <name type="synonym">Nephila clavipes</name>
    <dbReference type="NCBI Taxonomy" id="2585209"/>
    <lineage>
        <taxon>Eukaryota</taxon>
        <taxon>Metazoa</taxon>
        <taxon>Ecdysozoa</taxon>
        <taxon>Arthropoda</taxon>
        <taxon>Chelicerata</taxon>
        <taxon>Arachnida</taxon>
        <taxon>Araneae</taxon>
        <taxon>Araneomorphae</taxon>
        <taxon>Entelegynae</taxon>
        <taxon>Araneoidea</taxon>
        <taxon>Nephilidae</taxon>
        <taxon>Trichonephila</taxon>
    </lineage>
</organism>
<evidence type="ECO:0000256" key="1">
    <source>
        <dbReference type="ARBA" id="ARBA00003195"/>
    </source>
</evidence>
<evidence type="ECO:0000256" key="7">
    <source>
        <dbReference type="ARBA" id="ARBA00022692"/>
    </source>
</evidence>
<evidence type="ECO:0000256" key="5">
    <source>
        <dbReference type="ARBA" id="ARBA00022448"/>
    </source>
</evidence>
<keyword evidence="6" id="KW-0679">Respiratory chain</keyword>
<evidence type="ECO:0000256" key="12">
    <source>
        <dbReference type="ARBA" id="ARBA00023128"/>
    </source>
</evidence>
<keyword evidence="18" id="KW-1185">Reference proteome</keyword>
<accession>A0A8X6S7L6</accession>
<evidence type="ECO:0000256" key="16">
    <source>
        <dbReference type="ARBA" id="ARBA00046528"/>
    </source>
</evidence>